<reference evidence="8" key="3">
    <citation type="submission" date="2025-08" db="UniProtKB">
        <authorList>
            <consortium name="Ensembl"/>
        </authorList>
    </citation>
    <scope>IDENTIFICATION</scope>
</reference>
<dbReference type="PROSITE" id="PS50950">
    <property type="entry name" value="ZF_THAP"/>
    <property type="match status" value="1"/>
</dbReference>
<proteinExistence type="predicted"/>
<accession>A0A3B1KH47</accession>
<reference evidence="9" key="1">
    <citation type="submission" date="2013-03" db="EMBL/GenBank/DDBJ databases">
        <authorList>
            <person name="Jeffery W."/>
            <person name="Warren W."/>
            <person name="Wilson R.K."/>
        </authorList>
    </citation>
    <scope>NUCLEOTIDE SEQUENCE</scope>
    <source>
        <strain evidence="9">female</strain>
    </source>
</reference>
<dbReference type="InParanoid" id="A0A3B1KH47"/>
<dbReference type="Gene3D" id="6.20.210.20">
    <property type="entry name" value="THAP domain"/>
    <property type="match status" value="1"/>
</dbReference>
<dbReference type="InterPro" id="IPR027806">
    <property type="entry name" value="HARBI1_dom"/>
</dbReference>
<feature type="domain" description="THAP-type" evidence="7">
    <location>
        <begin position="1"/>
        <end position="90"/>
    </location>
</feature>
<organism evidence="8 9">
    <name type="scientific">Astyanax mexicanus</name>
    <name type="common">Blind cave fish</name>
    <name type="synonym">Astyanax fasciatus mexicanus</name>
    <dbReference type="NCBI Taxonomy" id="7994"/>
    <lineage>
        <taxon>Eukaryota</taxon>
        <taxon>Metazoa</taxon>
        <taxon>Chordata</taxon>
        <taxon>Craniata</taxon>
        <taxon>Vertebrata</taxon>
        <taxon>Euteleostomi</taxon>
        <taxon>Actinopterygii</taxon>
        <taxon>Neopterygii</taxon>
        <taxon>Teleostei</taxon>
        <taxon>Ostariophysi</taxon>
        <taxon>Characiformes</taxon>
        <taxon>Characoidei</taxon>
        <taxon>Acestrorhamphidae</taxon>
        <taxon>Acestrorhamphinae</taxon>
        <taxon>Astyanax</taxon>
    </lineage>
</organism>
<keyword evidence="3 6" id="KW-0863">Zinc-finger</keyword>
<dbReference type="InterPro" id="IPR006612">
    <property type="entry name" value="THAP_Znf"/>
</dbReference>
<dbReference type="PANTHER" id="PTHR23080:SF142">
    <property type="entry name" value="SI:CH211-69L10.4"/>
    <property type="match status" value="1"/>
</dbReference>
<sequence>MEQHSKCYCSVPFCSNSKRKHPNLSFHDFPKDTRLRGKWIIAIRREESATFTVLRGSTYVCSQHFRPEELYVKEGGSRARLKKGSVPSRFAWNDFGSRHEDRLTPYERASTRLGLNTEAAAGQRDELDDLEAMLTEPNANATEHDYCQVRVLIDCTEVRCETATSLTLQSESFSNYKNHTTFKSLVGVAPCGVITFVSKLYTGSISDQELTRRSNFIRLLQPGDKVMADKGFQIEGMLAEVGGHPHHSPLQEVCAVHQGRC</sequence>
<dbReference type="GO" id="GO:0008270">
    <property type="term" value="F:zinc ion binding"/>
    <property type="evidence" value="ECO:0007669"/>
    <property type="project" value="UniProtKB-KW"/>
</dbReference>
<dbReference type="SMART" id="SM00692">
    <property type="entry name" value="DM3"/>
    <property type="match status" value="1"/>
</dbReference>
<dbReference type="AlphaFoldDB" id="A0A3B1KH47"/>
<dbReference type="PANTHER" id="PTHR23080">
    <property type="entry name" value="THAP DOMAIN PROTEIN"/>
    <property type="match status" value="1"/>
</dbReference>
<dbReference type="Bgee" id="ENSAMXG00000035896">
    <property type="expression patterns" value="Expressed in testis and 4 other cell types or tissues"/>
</dbReference>
<keyword evidence="9" id="KW-1185">Reference proteome</keyword>
<dbReference type="SUPFAM" id="SSF57716">
    <property type="entry name" value="Glucocorticoid receptor-like (DNA-binding domain)"/>
    <property type="match status" value="1"/>
</dbReference>
<evidence type="ECO:0000256" key="5">
    <source>
        <dbReference type="ARBA" id="ARBA00023125"/>
    </source>
</evidence>
<keyword evidence="2" id="KW-0479">Metal-binding</keyword>
<evidence type="ECO:0000313" key="8">
    <source>
        <dbReference type="Ensembl" id="ENSAMXP00000053878.1"/>
    </source>
</evidence>
<reference evidence="9" key="2">
    <citation type="journal article" date="2014" name="Nat. Commun.">
        <title>The cavefish genome reveals candidate genes for eye loss.</title>
        <authorList>
            <person name="McGaugh S.E."/>
            <person name="Gross J.B."/>
            <person name="Aken B."/>
            <person name="Blin M."/>
            <person name="Borowsky R."/>
            <person name="Chalopin D."/>
            <person name="Hinaux H."/>
            <person name="Jeffery W.R."/>
            <person name="Keene A."/>
            <person name="Ma L."/>
            <person name="Minx P."/>
            <person name="Murphy D."/>
            <person name="O'Quin K.E."/>
            <person name="Retaux S."/>
            <person name="Rohner N."/>
            <person name="Searle S.M."/>
            <person name="Stahl B.A."/>
            <person name="Tabin C."/>
            <person name="Volff J.N."/>
            <person name="Yoshizawa M."/>
            <person name="Warren W.C."/>
        </authorList>
    </citation>
    <scope>NUCLEOTIDE SEQUENCE [LARGE SCALE GENOMIC DNA]</scope>
    <source>
        <strain evidence="9">female</strain>
    </source>
</reference>
<comment type="cofactor">
    <cofactor evidence="1">
        <name>a divalent metal cation</name>
        <dbReference type="ChEBI" id="CHEBI:60240"/>
    </cofactor>
</comment>
<dbReference type="InterPro" id="IPR038441">
    <property type="entry name" value="THAP_Znf_sf"/>
</dbReference>
<dbReference type="Ensembl" id="ENSAMXT00000045635.1">
    <property type="protein sequence ID" value="ENSAMXP00000053878.1"/>
    <property type="gene ID" value="ENSAMXG00000035896.1"/>
</dbReference>
<evidence type="ECO:0000256" key="1">
    <source>
        <dbReference type="ARBA" id="ARBA00001968"/>
    </source>
</evidence>
<dbReference type="Pfam" id="PF13359">
    <property type="entry name" value="DDE_Tnp_4"/>
    <property type="match status" value="1"/>
</dbReference>
<evidence type="ECO:0000313" key="9">
    <source>
        <dbReference type="Proteomes" id="UP000018467"/>
    </source>
</evidence>
<evidence type="ECO:0000256" key="3">
    <source>
        <dbReference type="ARBA" id="ARBA00022771"/>
    </source>
</evidence>
<evidence type="ECO:0000259" key="7">
    <source>
        <dbReference type="PROSITE" id="PS50950"/>
    </source>
</evidence>
<keyword evidence="4" id="KW-0862">Zinc</keyword>
<dbReference type="GO" id="GO:0003677">
    <property type="term" value="F:DNA binding"/>
    <property type="evidence" value="ECO:0007669"/>
    <property type="project" value="UniProtKB-UniRule"/>
</dbReference>
<evidence type="ECO:0000256" key="4">
    <source>
        <dbReference type="ARBA" id="ARBA00022833"/>
    </source>
</evidence>
<keyword evidence="5 6" id="KW-0238">DNA-binding</keyword>
<evidence type="ECO:0000256" key="6">
    <source>
        <dbReference type="PROSITE-ProRule" id="PRU00309"/>
    </source>
</evidence>
<name>A0A3B1KH47_ASTMX</name>
<dbReference type="Pfam" id="PF05485">
    <property type="entry name" value="THAP"/>
    <property type="match status" value="1"/>
</dbReference>
<reference evidence="8" key="4">
    <citation type="submission" date="2025-09" db="UniProtKB">
        <authorList>
            <consortium name="Ensembl"/>
        </authorList>
    </citation>
    <scope>IDENTIFICATION</scope>
</reference>
<evidence type="ECO:0000256" key="2">
    <source>
        <dbReference type="ARBA" id="ARBA00022723"/>
    </source>
</evidence>
<dbReference type="SMART" id="SM00980">
    <property type="entry name" value="THAP"/>
    <property type="match status" value="1"/>
</dbReference>
<protein>
    <recommendedName>
        <fullName evidence="7">THAP-type domain-containing protein</fullName>
    </recommendedName>
</protein>
<dbReference type="Proteomes" id="UP000018467">
    <property type="component" value="Unassembled WGS sequence"/>
</dbReference>
<dbReference type="GeneTree" id="ENSGT00940000168268"/>